<dbReference type="InterPro" id="IPR050238">
    <property type="entry name" value="DNA_Rep/Repair_Clamp_Loader"/>
</dbReference>
<dbReference type="Gene3D" id="3.40.50.300">
    <property type="entry name" value="P-loop containing nucleotide triphosphate hydrolases"/>
    <property type="match status" value="1"/>
</dbReference>
<protein>
    <submittedName>
        <fullName evidence="1">AAA family ATPase</fullName>
    </submittedName>
</protein>
<dbReference type="InterPro" id="IPR027417">
    <property type="entry name" value="P-loop_NTPase"/>
</dbReference>
<sequence>MQNFGYSYKEIRTLIKDNIDNNILFNSCIIYGNSGIGKTYLSVEIANLILNDKQNNNHNYLRSPDLYVVSNDFFNEDSIISVYTVRSIKDWLKHTPINSKYKVVLIDDIDKMNRNAENAFLKILEEPIGNTAYIFNATNINSISDTLKSRCIKFKLAKISYKDFKIRILRLINTKLTVNIELLYQLCSGDVNLAAEIIKNDQFFKLINFFADKQFNKILNLIEDINLNNNLNLRFFKCAISNLMVKILELYVSNNKSFYKISTLYDRFSKIQYIIINLKYLSLKNSQHTVISILRKCL</sequence>
<organism evidence="1 2">
    <name type="scientific">Candidatus Aquarickettsia rohweri</name>
    <dbReference type="NCBI Taxonomy" id="2602574"/>
    <lineage>
        <taxon>Bacteria</taxon>
        <taxon>Pseudomonadati</taxon>
        <taxon>Pseudomonadota</taxon>
        <taxon>Alphaproteobacteria</taxon>
        <taxon>Rickettsiales</taxon>
        <taxon>Candidatus Midichloriaceae</taxon>
        <taxon>Candidatus Aquarickettsia</taxon>
    </lineage>
</organism>
<dbReference type="AlphaFoldDB" id="A0A3R9XN50"/>
<proteinExistence type="predicted"/>
<dbReference type="Proteomes" id="UP000279470">
    <property type="component" value="Unassembled WGS sequence"/>
</dbReference>
<dbReference type="PANTHER" id="PTHR11669:SF8">
    <property type="entry name" value="DNA POLYMERASE III SUBUNIT DELTA"/>
    <property type="match status" value="1"/>
</dbReference>
<dbReference type="PANTHER" id="PTHR11669">
    <property type="entry name" value="REPLICATION FACTOR C / DNA POLYMERASE III GAMMA-TAU SUBUNIT"/>
    <property type="match status" value="1"/>
</dbReference>
<evidence type="ECO:0000313" key="1">
    <source>
        <dbReference type="EMBL" id="RST66361.1"/>
    </source>
</evidence>
<dbReference type="SUPFAM" id="SSF52540">
    <property type="entry name" value="P-loop containing nucleoside triphosphate hydrolases"/>
    <property type="match status" value="1"/>
</dbReference>
<evidence type="ECO:0000313" key="2">
    <source>
        <dbReference type="Proteomes" id="UP000279470"/>
    </source>
</evidence>
<dbReference type="RefSeq" id="WP_126044787.1">
    <property type="nucleotide sequence ID" value="NZ_RXFM01000043.1"/>
</dbReference>
<dbReference type="OrthoDB" id="9811073at2"/>
<keyword evidence="2" id="KW-1185">Reference proteome</keyword>
<dbReference type="EMBL" id="RXFM01000043">
    <property type="protein sequence ID" value="RST66361.1"/>
    <property type="molecule type" value="Genomic_DNA"/>
</dbReference>
<name>A0A3R9XN50_9RICK</name>
<gene>
    <name evidence="1" type="ORF">EIC27_03675</name>
</gene>
<accession>A0A3R9XN50</accession>
<comment type="caution">
    <text evidence="1">The sequence shown here is derived from an EMBL/GenBank/DDBJ whole genome shotgun (WGS) entry which is preliminary data.</text>
</comment>
<dbReference type="Pfam" id="PF13177">
    <property type="entry name" value="DNA_pol3_delta2"/>
    <property type="match status" value="1"/>
</dbReference>
<dbReference type="CDD" id="cd00009">
    <property type="entry name" value="AAA"/>
    <property type="match status" value="1"/>
</dbReference>
<dbReference type="GO" id="GO:0006261">
    <property type="term" value="P:DNA-templated DNA replication"/>
    <property type="evidence" value="ECO:0007669"/>
    <property type="project" value="TreeGrafter"/>
</dbReference>
<reference evidence="2" key="1">
    <citation type="submission" date="2018-11" db="EMBL/GenBank/DDBJ databases">
        <title>Phylogenetic, genomic, and biogeographic characterization of a novel and ubiquitous marine invertebrate-associated Rickettsiales parasite, Candidatus Marinoinvertebrata rohwerii, gen. nov., sp. nov.</title>
        <authorList>
            <person name="Klinges J.G."/>
            <person name="Rosales S.M."/>
            <person name="Mcminds R."/>
            <person name="Shaver E.C."/>
            <person name="Shantz A."/>
            <person name="Peters E.C."/>
            <person name="Burkepile D.E."/>
            <person name="Silliman B.R."/>
            <person name="Vega Thurber R.L."/>
        </authorList>
    </citation>
    <scope>NUCLEOTIDE SEQUENCE [LARGE SCALE GENOMIC DNA]</scope>
    <source>
        <strain evidence="2">a_cerv_44</strain>
    </source>
</reference>